<dbReference type="AlphaFoldDB" id="A0A5J4UEY2"/>
<keyword evidence="3" id="KW-0963">Cytoplasm</keyword>
<dbReference type="InterPro" id="IPR041228">
    <property type="entry name" value="Dynein_C"/>
</dbReference>
<dbReference type="Proteomes" id="UP000324800">
    <property type="component" value="Unassembled WGS sequence"/>
</dbReference>
<evidence type="ECO:0000256" key="7">
    <source>
        <dbReference type="ARBA" id="ARBA00023212"/>
    </source>
</evidence>
<dbReference type="GO" id="GO:0051959">
    <property type="term" value="F:dynein light intermediate chain binding"/>
    <property type="evidence" value="ECO:0007669"/>
    <property type="project" value="InterPro"/>
</dbReference>
<reference evidence="10 11" key="1">
    <citation type="submission" date="2019-03" db="EMBL/GenBank/DDBJ databases">
        <title>Single cell metagenomics reveals metabolic interactions within the superorganism composed of flagellate Streblomastix strix and complex community of Bacteroidetes bacteria on its surface.</title>
        <authorList>
            <person name="Treitli S.C."/>
            <person name="Kolisko M."/>
            <person name="Husnik F."/>
            <person name="Keeling P."/>
            <person name="Hampl V."/>
        </authorList>
    </citation>
    <scope>NUCLEOTIDE SEQUENCE [LARGE SCALE GENOMIC DNA]</scope>
    <source>
        <strain evidence="10">ST1C</strain>
    </source>
</reference>
<evidence type="ECO:0000256" key="3">
    <source>
        <dbReference type="ARBA" id="ARBA00022490"/>
    </source>
</evidence>
<evidence type="ECO:0000256" key="2">
    <source>
        <dbReference type="ARBA" id="ARBA00004245"/>
    </source>
</evidence>
<dbReference type="Gene3D" id="3.10.490.20">
    <property type="match status" value="1"/>
</dbReference>
<keyword evidence="5" id="KW-0175">Coiled coil</keyword>
<comment type="caution">
    <text evidence="10">The sequence shown here is derived from an EMBL/GenBank/DDBJ whole genome shotgun (WGS) entry which is preliminary data.</text>
</comment>
<evidence type="ECO:0000256" key="4">
    <source>
        <dbReference type="ARBA" id="ARBA00022741"/>
    </source>
</evidence>
<proteinExistence type="predicted"/>
<dbReference type="PANTHER" id="PTHR46961">
    <property type="entry name" value="DYNEIN HEAVY CHAIN 1, AXONEMAL-LIKE PROTEIN"/>
    <property type="match status" value="1"/>
</dbReference>
<dbReference type="OrthoDB" id="5593012at2759"/>
<evidence type="ECO:0000256" key="1">
    <source>
        <dbReference type="ARBA" id="ARBA00004138"/>
    </source>
</evidence>
<keyword evidence="8" id="KW-0966">Cell projection</keyword>
<evidence type="ECO:0000256" key="8">
    <source>
        <dbReference type="ARBA" id="ARBA00023273"/>
    </source>
</evidence>
<comment type="subcellular location">
    <subcellularLocation>
        <location evidence="1">Cell projection</location>
        <location evidence="1">Cilium</location>
    </subcellularLocation>
    <subcellularLocation>
        <location evidence="2">Cytoplasm</location>
        <location evidence="2">Cytoskeleton</location>
    </subcellularLocation>
</comment>
<dbReference type="FunFam" id="3.10.490.20:FF:000005">
    <property type="entry name" value="Dynein axonemal heavy chain 6"/>
    <property type="match status" value="1"/>
</dbReference>
<name>A0A5J4UEY2_9EUKA</name>
<keyword evidence="7" id="KW-0206">Cytoskeleton</keyword>
<feature type="domain" description="Dynein heavy chain C-terminal" evidence="9">
    <location>
        <begin position="1"/>
        <end position="206"/>
    </location>
</feature>
<dbReference type="InterPro" id="IPR026983">
    <property type="entry name" value="DHC"/>
</dbReference>
<sequence length="210" mass="23805">MSQAIEDVYDAILRGAVPTAWADAAYPSLKPLGAWVVDLRARVEFFQDWLTKGMPSTFWFSGFFFPQGFLTAVLQTFARKYKCPIDTLRFRYQAQKETKDEITEAPQDGVYVYGLFMEAASWDDKNMKMAESKPGEMYAVMPVLHFLPQRDYIAPPTMYAAPLYKTGARYGVLSTTGHSTNFVTAVTLPTDENPQHWVLRGTALICQQNE</sequence>
<dbReference type="GO" id="GO:0045505">
    <property type="term" value="F:dynein intermediate chain binding"/>
    <property type="evidence" value="ECO:0007669"/>
    <property type="project" value="InterPro"/>
</dbReference>
<organism evidence="10 11">
    <name type="scientific">Streblomastix strix</name>
    <dbReference type="NCBI Taxonomy" id="222440"/>
    <lineage>
        <taxon>Eukaryota</taxon>
        <taxon>Metamonada</taxon>
        <taxon>Preaxostyla</taxon>
        <taxon>Oxymonadida</taxon>
        <taxon>Streblomastigidae</taxon>
        <taxon>Streblomastix</taxon>
    </lineage>
</organism>
<evidence type="ECO:0000256" key="6">
    <source>
        <dbReference type="ARBA" id="ARBA00023069"/>
    </source>
</evidence>
<dbReference type="GO" id="GO:0005929">
    <property type="term" value="C:cilium"/>
    <property type="evidence" value="ECO:0007669"/>
    <property type="project" value="UniProtKB-SubCell"/>
</dbReference>
<dbReference type="Pfam" id="PF18199">
    <property type="entry name" value="Dynein_C"/>
    <property type="match status" value="1"/>
</dbReference>
<keyword evidence="6" id="KW-0969">Cilium</keyword>
<dbReference type="Gene3D" id="1.20.1270.280">
    <property type="match status" value="1"/>
</dbReference>
<evidence type="ECO:0000259" key="9">
    <source>
        <dbReference type="Pfam" id="PF18199"/>
    </source>
</evidence>
<dbReference type="PANTHER" id="PTHR46961:SF8">
    <property type="entry name" value="DYNEIN AXONEMAL HEAVY CHAIN 7"/>
    <property type="match status" value="1"/>
</dbReference>
<dbReference type="GO" id="GO:0007018">
    <property type="term" value="P:microtubule-based movement"/>
    <property type="evidence" value="ECO:0007669"/>
    <property type="project" value="InterPro"/>
</dbReference>
<accession>A0A5J4UEY2</accession>
<protein>
    <submittedName>
        <fullName evidence="10">Putative dynein heavy chain</fullName>
    </submittedName>
</protein>
<dbReference type="GO" id="GO:0030286">
    <property type="term" value="C:dynein complex"/>
    <property type="evidence" value="ECO:0007669"/>
    <property type="project" value="InterPro"/>
</dbReference>
<evidence type="ECO:0000313" key="10">
    <source>
        <dbReference type="EMBL" id="KAA6368175.1"/>
    </source>
</evidence>
<evidence type="ECO:0000313" key="11">
    <source>
        <dbReference type="Proteomes" id="UP000324800"/>
    </source>
</evidence>
<dbReference type="InterPro" id="IPR043160">
    <property type="entry name" value="Dynein_C_barrel"/>
</dbReference>
<evidence type="ECO:0000256" key="5">
    <source>
        <dbReference type="ARBA" id="ARBA00023054"/>
    </source>
</evidence>
<keyword evidence="4" id="KW-0547">Nucleotide-binding</keyword>
<dbReference type="EMBL" id="SNRW01017611">
    <property type="protein sequence ID" value="KAA6368175.1"/>
    <property type="molecule type" value="Genomic_DNA"/>
</dbReference>
<gene>
    <name evidence="10" type="ORF">EZS28_036299</name>
</gene>
<dbReference type="GO" id="GO:0000166">
    <property type="term" value="F:nucleotide binding"/>
    <property type="evidence" value="ECO:0007669"/>
    <property type="project" value="UniProtKB-KW"/>
</dbReference>